<dbReference type="Gramene" id="OB08G30850.1">
    <property type="protein sequence ID" value="OB08G30850.1"/>
    <property type="gene ID" value="OB08G30850"/>
</dbReference>
<name>J3MVF4_ORYBR</name>
<reference evidence="1" key="2">
    <citation type="submission" date="2013-04" db="UniProtKB">
        <authorList>
            <consortium name="EnsemblPlants"/>
        </authorList>
    </citation>
    <scope>IDENTIFICATION</scope>
</reference>
<dbReference type="HOGENOM" id="CLU_3090474_0_0_1"/>
<evidence type="ECO:0000313" key="1">
    <source>
        <dbReference type="EnsemblPlants" id="OB08G30850.1"/>
    </source>
</evidence>
<evidence type="ECO:0000313" key="2">
    <source>
        <dbReference type="Proteomes" id="UP000006038"/>
    </source>
</evidence>
<organism evidence="1">
    <name type="scientific">Oryza brachyantha</name>
    <name type="common">malo sina</name>
    <dbReference type="NCBI Taxonomy" id="4533"/>
    <lineage>
        <taxon>Eukaryota</taxon>
        <taxon>Viridiplantae</taxon>
        <taxon>Streptophyta</taxon>
        <taxon>Embryophyta</taxon>
        <taxon>Tracheophyta</taxon>
        <taxon>Spermatophyta</taxon>
        <taxon>Magnoliopsida</taxon>
        <taxon>Liliopsida</taxon>
        <taxon>Poales</taxon>
        <taxon>Poaceae</taxon>
        <taxon>BOP clade</taxon>
        <taxon>Oryzoideae</taxon>
        <taxon>Oryzeae</taxon>
        <taxon>Oryzinae</taxon>
        <taxon>Oryza</taxon>
    </lineage>
</organism>
<keyword evidence="2" id="KW-1185">Reference proteome</keyword>
<proteinExistence type="predicted"/>
<dbReference type="EnsemblPlants" id="OB08G30850.1">
    <property type="protein sequence ID" value="OB08G30850.1"/>
    <property type="gene ID" value="OB08G30850"/>
</dbReference>
<reference evidence="1" key="1">
    <citation type="journal article" date="2013" name="Nat. Commun.">
        <title>Whole-genome sequencing of Oryza brachyantha reveals mechanisms underlying Oryza genome evolution.</title>
        <authorList>
            <person name="Chen J."/>
            <person name="Huang Q."/>
            <person name="Gao D."/>
            <person name="Wang J."/>
            <person name="Lang Y."/>
            <person name="Liu T."/>
            <person name="Li B."/>
            <person name="Bai Z."/>
            <person name="Luis Goicoechea J."/>
            <person name="Liang C."/>
            <person name="Chen C."/>
            <person name="Zhang W."/>
            <person name="Sun S."/>
            <person name="Liao Y."/>
            <person name="Zhang X."/>
            <person name="Yang L."/>
            <person name="Song C."/>
            <person name="Wang M."/>
            <person name="Shi J."/>
            <person name="Liu G."/>
            <person name="Liu J."/>
            <person name="Zhou H."/>
            <person name="Zhou W."/>
            <person name="Yu Q."/>
            <person name="An N."/>
            <person name="Chen Y."/>
            <person name="Cai Q."/>
            <person name="Wang B."/>
            <person name="Liu B."/>
            <person name="Min J."/>
            <person name="Huang Y."/>
            <person name="Wu H."/>
            <person name="Li Z."/>
            <person name="Zhang Y."/>
            <person name="Yin Y."/>
            <person name="Song W."/>
            <person name="Jiang J."/>
            <person name="Jackson S.A."/>
            <person name="Wing R.A."/>
            <person name="Wang J."/>
            <person name="Chen M."/>
        </authorList>
    </citation>
    <scope>NUCLEOTIDE SEQUENCE [LARGE SCALE GENOMIC DNA]</scope>
    <source>
        <strain evidence="1">cv. IRGC 101232</strain>
    </source>
</reference>
<protein>
    <submittedName>
        <fullName evidence="1">Uncharacterized protein</fullName>
    </submittedName>
</protein>
<sequence length="52" mass="5990">MTDKVGTHWPPLLQLSSHPPAICSSHSDPINLFGFETFSRYQYSSYVRLTYI</sequence>
<accession>J3MVF4</accession>
<dbReference type="AlphaFoldDB" id="J3MVF4"/>
<dbReference type="Proteomes" id="UP000006038">
    <property type="component" value="Chromosome 8"/>
</dbReference>